<dbReference type="KEGG" id="cok:COCCU_07120"/>
<name>A0A6B8WLT4_9CORY</name>
<dbReference type="SUPFAM" id="SSF54593">
    <property type="entry name" value="Glyoxalase/Bleomycin resistance protein/Dihydroxybiphenyl dioxygenase"/>
    <property type="match status" value="1"/>
</dbReference>
<evidence type="ECO:0000313" key="2">
    <source>
        <dbReference type="EMBL" id="QGU07358.1"/>
    </source>
</evidence>
<proteinExistence type="predicted"/>
<dbReference type="InterPro" id="IPR029068">
    <property type="entry name" value="Glyas_Bleomycin-R_OHBP_Dase"/>
</dbReference>
<dbReference type="RefSeq" id="WP_156230860.1">
    <property type="nucleotide sequence ID" value="NZ_CP046455.1"/>
</dbReference>
<dbReference type="Gene3D" id="3.10.180.10">
    <property type="entry name" value="2,3-Dihydroxybiphenyl 1,2-Dioxygenase, domain 1"/>
    <property type="match status" value="1"/>
</dbReference>
<evidence type="ECO:0000259" key="1">
    <source>
        <dbReference type="Pfam" id="PF06983"/>
    </source>
</evidence>
<evidence type="ECO:0000313" key="3">
    <source>
        <dbReference type="Proteomes" id="UP000424462"/>
    </source>
</evidence>
<dbReference type="PANTHER" id="PTHR33990">
    <property type="entry name" value="PROTEIN YJDN-RELATED"/>
    <property type="match status" value="1"/>
</dbReference>
<dbReference type="Pfam" id="PF06983">
    <property type="entry name" value="3-dmu-9_3-mt"/>
    <property type="match status" value="1"/>
</dbReference>
<dbReference type="EMBL" id="CP046455">
    <property type="protein sequence ID" value="QGU07358.1"/>
    <property type="molecule type" value="Genomic_DNA"/>
</dbReference>
<reference evidence="2 3" key="1">
    <citation type="submission" date="2019-11" db="EMBL/GenBank/DDBJ databases">
        <title>Complete genome sequence of Corynebacterium kalinowskii 1959, a novel Corynebacterium species isolated from soil of a small paddock in Vilsendorf, Germany.</title>
        <authorList>
            <person name="Schaffert L."/>
            <person name="Ruwe M."/>
            <person name="Milse J."/>
            <person name="Hanuschka K."/>
            <person name="Ortseifen V."/>
            <person name="Droste J."/>
            <person name="Brandt D."/>
            <person name="Schlueter L."/>
            <person name="Kutter Y."/>
            <person name="Vinke S."/>
            <person name="Viehoefer P."/>
            <person name="Jacob L."/>
            <person name="Luebke N.-C."/>
            <person name="Schulte-Berndt E."/>
            <person name="Hain C."/>
            <person name="Linder M."/>
            <person name="Schmidt P."/>
            <person name="Wollenschlaeger L."/>
            <person name="Luttermann T."/>
            <person name="Thieme E."/>
            <person name="Hassa J."/>
            <person name="Haak M."/>
            <person name="Wittchen M."/>
            <person name="Mentz A."/>
            <person name="Persicke M."/>
            <person name="Busche T."/>
            <person name="Ruckert C."/>
        </authorList>
    </citation>
    <scope>NUCLEOTIDE SEQUENCE [LARGE SCALE GENOMIC DNA]</scope>
    <source>
        <strain evidence="2 3">2039</strain>
    </source>
</reference>
<dbReference type="CDD" id="cd06588">
    <property type="entry name" value="PhnB_like"/>
    <property type="match status" value="1"/>
</dbReference>
<dbReference type="AlphaFoldDB" id="A0A6B8WLT4"/>
<feature type="domain" description="PhnB-like" evidence="1">
    <location>
        <begin position="5"/>
        <end position="134"/>
    </location>
</feature>
<gene>
    <name evidence="2" type="ORF">COCCU_07120</name>
</gene>
<dbReference type="Proteomes" id="UP000424462">
    <property type="component" value="Chromosome"/>
</dbReference>
<organism evidence="2 3">
    <name type="scientific">Corynebacterium occultum</name>
    <dbReference type="NCBI Taxonomy" id="2675219"/>
    <lineage>
        <taxon>Bacteria</taxon>
        <taxon>Bacillati</taxon>
        <taxon>Actinomycetota</taxon>
        <taxon>Actinomycetes</taxon>
        <taxon>Mycobacteriales</taxon>
        <taxon>Corynebacteriaceae</taxon>
        <taxon>Corynebacterium</taxon>
    </lineage>
</organism>
<protein>
    <recommendedName>
        <fullName evidence="1">PhnB-like domain-containing protein</fullName>
    </recommendedName>
</protein>
<accession>A0A6B8WLT4</accession>
<sequence length="138" mass="15129">MQADLTPYRHFPGTAQAAMEFYRDLFDGDLQLTPFSSVHPPEEVGEMSEEVMHAALTVDGRTLLFASDIPPGMEPIKGEDTPLSLTGGGDIEAELRGYWEKLAEGGEVSMPLQEVPWGGFYGSLKDRFGTHWLINIGG</sequence>
<keyword evidence="3" id="KW-1185">Reference proteome</keyword>
<dbReference type="PANTHER" id="PTHR33990:SF1">
    <property type="entry name" value="PROTEIN YJDN"/>
    <property type="match status" value="1"/>
</dbReference>
<dbReference type="InterPro" id="IPR028973">
    <property type="entry name" value="PhnB-like"/>
</dbReference>